<keyword evidence="2" id="KW-1185">Reference proteome</keyword>
<accession>A0A7I7L3C0</accession>
<dbReference type="EMBL" id="AP022569">
    <property type="protein sequence ID" value="BBX48281.1"/>
    <property type="molecule type" value="Genomic_DNA"/>
</dbReference>
<dbReference type="AlphaFoldDB" id="A0A7I7L3C0"/>
<dbReference type="InterPro" id="IPR022536">
    <property type="entry name" value="EspC"/>
</dbReference>
<gene>
    <name evidence="1" type="ORF">MCOO_42960</name>
</gene>
<dbReference type="Proteomes" id="UP000465866">
    <property type="component" value="Chromosome"/>
</dbReference>
<reference evidence="1 2" key="1">
    <citation type="journal article" date="2019" name="Emerg. Microbes Infect.">
        <title>Comprehensive subspecies identification of 175 nontuberculous mycobacteria species based on 7547 genomic profiles.</title>
        <authorList>
            <person name="Matsumoto Y."/>
            <person name="Kinjo T."/>
            <person name="Motooka D."/>
            <person name="Nabeya D."/>
            <person name="Jung N."/>
            <person name="Uechi K."/>
            <person name="Horii T."/>
            <person name="Iida T."/>
            <person name="Fujita J."/>
            <person name="Nakamura S."/>
        </authorList>
    </citation>
    <scope>NUCLEOTIDE SEQUENCE [LARGE SCALE GENOMIC DNA]</scope>
    <source>
        <strain evidence="1 2">JCM 12404</strain>
    </source>
</reference>
<sequence>MDAATVRAVADRFDDTAHRIDAVVRIHLGGLTFDGATAGRAYAGQGDAIRFALHRLSAELTQWARATAEVAATLRASADRYSEADQYAAAGIG</sequence>
<evidence type="ECO:0000313" key="2">
    <source>
        <dbReference type="Proteomes" id="UP000465866"/>
    </source>
</evidence>
<name>A0A7I7L3C0_9MYCO</name>
<protein>
    <recommendedName>
        <fullName evidence="3">ESX-1 secretion-associated protein</fullName>
    </recommendedName>
</protein>
<dbReference type="KEGG" id="mcoo:MCOO_42960"/>
<organism evidence="1 2">
    <name type="scientific">Mycobacterium cookii</name>
    <dbReference type="NCBI Taxonomy" id="1775"/>
    <lineage>
        <taxon>Bacteria</taxon>
        <taxon>Bacillati</taxon>
        <taxon>Actinomycetota</taxon>
        <taxon>Actinomycetes</taxon>
        <taxon>Mycobacteriales</taxon>
        <taxon>Mycobacteriaceae</taxon>
        <taxon>Mycobacterium</taxon>
    </lineage>
</organism>
<dbReference type="RefSeq" id="WP_372513059.1">
    <property type="nucleotide sequence ID" value="NZ_AP022569.1"/>
</dbReference>
<evidence type="ECO:0000313" key="1">
    <source>
        <dbReference type="EMBL" id="BBX48281.1"/>
    </source>
</evidence>
<dbReference type="Pfam" id="PF10824">
    <property type="entry name" value="T7SS_ESX_EspC"/>
    <property type="match status" value="1"/>
</dbReference>
<proteinExistence type="predicted"/>
<dbReference type="GO" id="GO:0009306">
    <property type="term" value="P:protein secretion"/>
    <property type="evidence" value="ECO:0007669"/>
    <property type="project" value="InterPro"/>
</dbReference>
<evidence type="ECO:0008006" key="3">
    <source>
        <dbReference type="Google" id="ProtNLM"/>
    </source>
</evidence>